<protein>
    <recommendedName>
        <fullName evidence="1">N-acetyltransferase domain-containing protein</fullName>
    </recommendedName>
</protein>
<dbReference type="SUPFAM" id="SSF55729">
    <property type="entry name" value="Acyl-CoA N-acyltransferases (Nat)"/>
    <property type="match status" value="1"/>
</dbReference>
<gene>
    <name evidence="2" type="ORF">OCU04_005165</name>
</gene>
<dbReference type="Proteomes" id="UP001152300">
    <property type="component" value="Unassembled WGS sequence"/>
</dbReference>
<accession>A0A9X0AS15</accession>
<dbReference type="Pfam" id="PF13302">
    <property type="entry name" value="Acetyltransf_3"/>
    <property type="match status" value="1"/>
</dbReference>
<dbReference type="PANTHER" id="PTHR43328">
    <property type="entry name" value="ACETYLTRANSFERASE-RELATED"/>
    <property type="match status" value="1"/>
</dbReference>
<reference evidence="2" key="1">
    <citation type="submission" date="2022-11" db="EMBL/GenBank/DDBJ databases">
        <title>Genome Resource of Sclerotinia nivalis Strain SnTB1, a Plant Pathogen Isolated from American Ginseng.</title>
        <authorList>
            <person name="Fan S."/>
        </authorList>
    </citation>
    <scope>NUCLEOTIDE SEQUENCE</scope>
    <source>
        <strain evidence="2">SnTB1</strain>
    </source>
</reference>
<keyword evidence="3" id="KW-1185">Reference proteome</keyword>
<dbReference type="OrthoDB" id="630895at2759"/>
<evidence type="ECO:0000313" key="3">
    <source>
        <dbReference type="Proteomes" id="UP001152300"/>
    </source>
</evidence>
<evidence type="ECO:0000259" key="1">
    <source>
        <dbReference type="Pfam" id="PF13302"/>
    </source>
</evidence>
<name>A0A9X0AS15_9HELO</name>
<dbReference type="AlphaFoldDB" id="A0A9X0AS15"/>
<comment type="caution">
    <text evidence="2">The sequence shown here is derived from an EMBL/GenBank/DDBJ whole genome shotgun (WGS) entry which is preliminary data.</text>
</comment>
<proteinExistence type="predicted"/>
<dbReference type="PANTHER" id="PTHR43328:SF1">
    <property type="entry name" value="N-ACETYLTRANSFERASE DOMAIN-CONTAINING PROTEIN"/>
    <property type="match status" value="1"/>
</dbReference>
<dbReference type="InterPro" id="IPR000182">
    <property type="entry name" value="GNAT_dom"/>
</dbReference>
<dbReference type="EMBL" id="JAPEIS010000005">
    <property type="protein sequence ID" value="KAJ8066073.1"/>
    <property type="molecule type" value="Genomic_DNA"/>
</dbReference>
<evidence type="ECO:0000313" key="2">
    <source>
        <dbReference type="EMBL" id="KAJ8066073.1"/>
    </source>
</evidence>
<organism evidence="2 3">
    <name type="scientific">Sclerotinia nivalis</name>
    <dbReference type="NCBI Taxonomy" id="352851"/>
    <lineage>
        <taxon>Eukaryota</taxon>
        <taxon>Fungi</taxon>
        <taxon>Dikarya</taxon>
        <taxon>Ascomycota</taxon>
        <taxon>Pezizomycotina</taxon>
        <taxon>Leotiomycetes</taxon>
        <taxon>Helotiales</taxon>
        <taxon>Sclerotiniaceae</taxon>
        <taxon>Sclerotinia</taxon>
    </lineage>
</organism>
<dbReference type="InterPro" id="IPR016181">
    <property type="entry name" value="Acyl_CoA_acyltransferase"/>
</dbReference>
<dbReference type="GO" id="GO:0016747">
    <property type="term" value="F:acyltransferase activity, transferring groups other than amino-acyl groups"/>
    <property type="evidence" value="ECO:0007669"/>
    <property type="project" value="InterPro"/>
</dbReference>
<feature type="domain" description="N-acetyltransferase" evidence="1">
    <location>
        <begin position="121"/>
        <end position="216"/>
    </location>
</feature>
<sequence>MPIHHDPINPILTLNSLNPKHKNIILTRPRTTDAEPTIPAFNHPSVYLNLTGPPFPYVQESFDIFFAEVLDKNVRIAVAELWDAREAEKNGEGKRWVGAIPFPSIREVVIDERGKRKELFIGQVEIRRRGFVTVLDEKEKERLVKENLERKTGDPGIEWEIGFWLLPSHHGQSIMLSVLQTLLSEFFIPYMNMHFLTGEYLEFNAASRRVFEKCGFGWEGVTEGVERIHEGKWGALGELLVRERERVGEKEKEGEKEWLWNGKGDGWVKGEKVGVGSLRWCREGGESLEA</sequence>
<dbReference type="Gene3D" id="3.40.630.30">
    <property type="match status" value="1"/>
</dbReference>